<dbReference type="InParanoid" id="A0A2K1JGG1"/>
<evidence type="ECO:0000313" key="1">
    <source>
        <dbReference type="EMBL" id="PNR40599.1"/>
    </source>
</evidence>
<gene>
    <name evidence="1" type="ORF">PHYPA_018002</name>
</gene>
<keyword evidence="3" id="KW-1185">Reference proteome</keyword>
<dbReference type="EMBL" id="ABEU02000014">
    <property type="protein sequence ID" value="PNR40599.1"/>
    <property type="molecule type" value="Genomic_DNA"/>
</dbReference>
<reference evidence="2" key="3">
    <citation type="submission" date="2020-12" db="UniProtKB">
        <authorList>
            <consortium name="EnsemblPlants"/>
        </authorList>
    </citation>
    <scope>IDENTIFICATION</scope>
</reference>
<dbReference type="EnsemblPlants" id="Pp3c14_4370V3.1">
    <property type="protein sequence ID" value="PAC:32963214.CDS.1"/>
    <property type="gene ID" value="Pp3c14_4370"/>
</dbReference>
<dbReference type="Proteomes" id="UP000006727">
    <property type="component" value="Chromosome 14"/>
</dbReference>
<reference evidence="1 3" key="2">
    <citation type="journal article" date="2018" name="Plant J.">
        <title>The Physcomitrella patens chromosome-scale assembly reveals moss genome structure and evolution.</title>
        <authorList>
            <person name="Lang D."/>
            <person name="Ullrich K.K."/>
            <person name="Murat F."/>
            <person name="Fuchs J."/>
            <person name="Jenkins J."/>
            <person name="Haas F.B."/>
            <person name="Piednoel M."/>
            <person name="Gundlach H."/>
            <person name="Van Bel M."/>
            <person name="Meyberg R."/>
            <person name="Vives C."/>
            <person name="Morata J."/>
            <person name="Symeonidi A."/>
            <person name="Hiss M."/>
            <person name="Muchero W."/>
            <person name="Kamisugi Y."/>
            <person name="Saleh O."/>
            <person name="Blanc G."/>
            <person name="Decker E.L."/>
            <person name="van Gessel N."/>
            <person name="Grimwood J."/>
            <person name="Hayes R.D."/>
            <person name="Graham S.W."/>
            <person name="Gunter L.E."/>
            <person name="McDaniel S.F."/>
            <person name="Hoernstein S.N.W."/>
            <person name="Larsson A."/>
            <person name="Li F.W."/>
            <person name="Perroud P.F."/>
            <person name="Phillips J."/>
            <person name="Ranjan P."/>
            <person name="Rokshar D.S."/>
            <person name="Rothfels C.J."/>
            <person name="Schneider L."/>
            <person name="Shu S."/>
            <person name="Stevenson D.W."/>
            <person name="Thummler F."/>
            <person name="Tillich M."/>
            <person name="Villarreal Aguilar J.C."/>
            <person name="Widiez T."/>
            <person name="Wong G.K."/>
            <person name="Wymore A."/>
            <person name="Zhang Y."/>
            <person name="Zimmer A.D."/>
            <person name="Quatrano R.S."/>
            <person name="Mayer K.F.X."/>
            <person name="Goodstein D."/>
            <person name="Casacuberta J.M."/>
            <person name="Vandepoele K."/>
            <person name="Reski R."/>
            <person name="Cuming A.C."/>
            <person name="Tuskan G.A."/>
            <person name="Maumus F."/>
            <person name="Salse J."/>
            <person name="Schmutz J."/>
            <person name="Rensing S.A."/>
        </authorList>
    </citation>
    <scope>NUCLEOTIDE SEQUENCE [LARGE SCALE GENOMIC DNA]</scope>
    <source>
        <strain evidence="2 3">cv. Gransden 2004</strain>
    </source>
</reference>
<evidence type="ECO:0000313" key="2">
    <source>
        <dbReference type="EnsemblPlants" id="PAC:32963214.CDS.1"/>
    </source>
</evidence>
<reference evidence="1 3" key="1">
    <citation type="journal article" date="2008" name="Science">
        <title>The Physcomitrella genome reveals evolutionary insights into the conquest of land by plants.</title>
        <authorList>
            <person name="Rensing S."/>
            <person name="Lang D."/>
            <person name="Zimmer A."/>
            <person name="Terry A."/>
            <person name="Salamov A."/>
            <person name="Shapiro H."/>
            <person name="Nishiyama T."/>
            <person name="Perroud P.-F."/>
            <person name="Lindquist E."/>
            <person name="Kamisugi Y."/>
            <person name="Tanahashi T."/>
            <person name="Sakakibara K."/>
            <person name="Fujita T."/>
            <person name="Oishi K."/>
            <person name="Shin-I T."/>
            <person name="Kuroki Y."/>
            <person name="Toyoda A."/>
            <person name="Suzuki Y."/>
            <person name="Hashimoto A."/>
            <person name="Yamaguchi K."/>
            <person name="Sugano A."/>
            <person name="Kohara Y."/>
            <person name="Fujiyama A."/>
            <person name="Anterola A."/>
            <person name="Aoki S."/>
            <person name="Ashton N."/>
            <person name="Barbazuk W.B."/>
            <person name="Barker E."/>
            <person name="Bennetzen J."/>
            <person name="Bezanilla M."/>
            <person name="Blankenship R."/>
            <person name="Cho S.H."/>
            <person name="Dutcher S."/>
            <person name="Estelle M."/>
            <person name="Fawcett J.A."/>
            <person name="Gundlach H."/>
            <person name="Hanada K."/>
            <person name="Heyl A."/>
            <person name="Hicks K.A."/>
            <person name="Hugh J."/>
            <person name="Lohr M."/>
            <person name="Mayer K."/>
            <person name="Melkozernov A."/>
            <person name="Murata T."/>
            <person name="Nelson D."/>
            <person name="Pils B."/>
            <person name="Prigge M."/>
            <person name="Reiss B."/>
            <person name="Renner T."/>
            <person name="Rombauts S."/>
            <person name="Rushton P."/>
            <person name="Sanderfoot A."/>
            <person name="Schween G."/>
            <person name="Shiu S.-H."/>
            <person name="Stueber K."/>
            <person name="Theodoulou F.L."/>
            <person name="Tu H."/>
            <person name="Van de Peer Y."/>
            <person name="Verrier P.J."/>
            <person name="Waters E."/>
            <person name="Wood A."/>
            <person name="Yang L."/>
            <person name="Cove D."/>
            <person name="Cuming A."/>
            <person name="Hasebe M."/>
            <person name="Lucas S."/>
            <person name="Mishler D.B."/>
            <person name="Reski R."/>
            <person name="Grigoriev I."/>
            <person name="Quatrano R.S."/>
            <person name="Boore J.L."/>
        </authorList>
    </citation>
    <scope>NUCLEOTIDE SEQUENCE [LARGE SCALE GENOMIC DNA]</scope>
    <source>
        <strain evidence="2 3">cv. Gransden 2004</strain>
    </source>
</reference>
<evidence type="ECO:0000313" key="3">
    <source>
        <dbReference type="Proteomes" id="UP000006727"/>
    </source>
</evidence>
<dbReference type="AlphaFoldDB" id="A0A2K1JGG1"/>
<protein>
    <submittedName>
        <fullName evidence="1 2">Uncharacterized protein</fullName>
    </submittedName>
</protein>
<dbReference type="Gramene" id="Pp3c14_4370V3.1">
    <property type="protein sequence ID" value="PAC:32963214.CDS.1"/>
    <property type="gene ID" value="Pp3c14_4370"/>
</dbReference>
<name>A0A2K1JGG1_PHYPA</name>
<organism evidence="1">
    <name type="scientific">Physcomitrium patens</name>
    <name type="common">Spreading-leaved earth moss</name>
    <name type="synonym">Physcomitrella patens</name>
    <dbReference type="NCBI Taxonomy" id="3218"/>
    <lineage>
        <taxon>Eukaryota</taxon>
        <taxon>Viridiplantae</taxon>
        <taxon>Streptophyta</taxon>
        <taxon>Embryophyta</taxon>
        <taxon>Bryophyta</taxon>
        <taxon>Bryophytina</taxon>
        <taxon>Bryopsida</taxon>
        <taxon>Funariidae</taxon>
        <taxon>Funariales</taxon>
        <taxon>Funariaceae</taxon>
        <taxon>Physcomitrium</taxon>
    </lineage>
</organism>
<sequence length="66" mass="7296">MATLCAHVCKCSTWPIRHIFIKPTIGSIPLFYTTIWSSFVQATGYASQPNFRPTVNCSCAELLTGN</sequence>
<accession>A0A2K1JGG1</accession>
<proteinExistence type="predicted"/>